<dbReference type="AlphaFoldDB" id="A0A6C0IJZ0"/>
<name>A0A6C0IJZ0_9ZZZZ</name>
<accession>A0A6C0IJZ0</accession>
<dbReference type="SUPFAM" id="SSF55729">
    <property type="entry name" value="Acyl-CoA N-acyltransferases (Nat)"/>
    <property type="match status" value="1"/>
</dbReference>
<proteinExistence type="predicted"/>
<dbReference type="InterPro" id="IPR016181">
    <property type="entry name" value="Acyl_CoA_acyltransferase"/>
</dbReference>
<dbReference type="EMBL" id="MN740194">
    <property type="protein sequence ID" value="QHT92805.1"/>
    <property type="molecule type" value="Genomic_DNA"/>
</dbReference>
<dbReference type="Gene3D" id="3.40.630.30">
    <property type="match status" value="1"/>
</dbReference>
<sequence>MDILLEKVKCVLITNNNHIQTEQRILTGLYQQLDAENFKDNENIELPYIRQYLEDFNTDKKESFCASKDKGKTGMSTTYLIDSLDPDKSNNSALVVMNKETYDVLGVLSFKYTEWSDEDHEYDNSLYIDAFCTNQQMPMPGIGKLLLTSIIEATIDLGVIANIFLKAATKHSEGFYEKFNFKFTGIIDDKMKEYKYSIIPEPSTSKYGGKKMRKKRKAITRQKNIKKTSKRTRKYKKYLHK</sequence>
<reference evidence="2" key="1">
    <citation type="journal article" date="2020" name="Nature">
        <title>Giant virus diversity and host interactions through global metagenomics.</title>
        <authorList>
            <person name="Schulz F."/>
            <person name="Roux S."/>
            <person name="Paez-Espino D."/>
            <person name="Jungbluth S."/>
            <person name="Walsh D.A."/>
            <person name="Denef V.J."/>
            <person name="McMahon K.D."/>
            <person name="Konstantinidis K.T."/>
            <person name="Eloe-Fadrosh E.A."/>
            <person name="Kyrpides N.C."/>
            <person name="Woyke T."/>
        </authorList>
    </citation>
    <scope>NUCLEOTIDE SEQUENCE</scope>
    <source>
        <strain evidence="2">GVMAG-M-3300023184-89</strain>
    </source>
</reference>
<evidence type="ECO:0000256" key="1">
    <source>
        <dbReference type="SAM" id="MobiDB-lite"/>
    </source>
</evidence>
<evidence type="ECO:0008006" key="3">
    <source>
        <dbReference type="Google" id="ProtNLM"/>
    </source>
</evidence>
<evidence type="ECO:0000313" key="2">
    <source>
        <dbReference type="EMBL" id="QHT92805.1"/>
    </source>
</evidence>
<feature type="region of interest" description="Disordered" evidence="1">
    <location>
        <begin position="205"/>
        <end position="241"/>
    </location>
</feature>
<protein>
    <recommendedName>
        <fullName evidence="3">N-acetyltransferase domain-containing protein</fullName>
    </recommendedName>
</protein>
<organism evidence="2">
    <name type="scientific">viral metagenome</name>
    <dbReference type="NCBI Taxonomy" id="1070528"/>
    <lineage>
        <taxon>unclassified sequences</taxon>
        <taxon>metagenomes</taxon>
        <taxon>organismal metagenomes</taxon>
    </lineage>
</organism>
<feature type="compositionally biased region" description="Basic residues" evidence="1">
    <location>
        <begin position="208"/>
        <end position="241"/>
    </location>
</feature>